<evidence type="ECO:0000256" key="1">
    <source>
        <dbReference type="ARBA" id="ARBA00004571"/>
    </source>
</evidence>
<evidence type="ECO:0000256" key="3">
    <source>
        <dbReference type="ARBA" id="ARBA00022452"/>
    </source>
</evidence>
<feature type="domain" description="Secretin/TonB short N-terminal" evidence="13">
    <location>
        <begin position="53"/>
        <end position="104"/>
    </location>
</feature>
<evidence type="ECO:0000256" key="4">
    <source>
        <dbReference type="ARBA" id="ARBA00022496"/>
    </source>
</evidence>
<dbReference type="SMART" id="SM00965">
    <property type="entry name" value="STN"/>
    <property type="match status" value="1"/>
</dbReference>
<gene>
    <name evidence="14" type="ORF">DVW87_10165</name>
</gene>
<feature type="signal peptide" evidence="12">
    <location>
        <begin position="1"/>
        <end position="22"/>
    </location>
</feature>
<evidence type="ECO:0000256" key="11">
    <source>
        <dbReference type="RuleBase" id="RU003357"/>
    </source>
</evidence>
<dbReference type="InterPro" id="IPR000531">
    <property type="entry name" value="Beta-barrel_TonB"/>
</dbReference>
<dbReference type="Pfam" id="PF07715">
    <property type="entry name" value="Plug"/>
    <property type="match status" value="1"/>
</dbReference>
<keyword evidence="7 11" id="KW-0798">TonB box</keyword>
<dbReference type="EMBL" id="QQNB01000002">
    <property type="protein sequence ID" value="RDE05587.1"/>
    <property type="molecule type" value="Genomic_DNA"/>
</dbReference>
<dbReference type="InterPro" id="IPR010104">
    <property type="entry name" value="TonB_rcpt_bac"/>
</dbReference>
<keyword evidence="9 10" id="KW-0998">Cell outer membrane</keyword>
<dbReference type="InterPro" id="IPR039426">
    <property type="entry name" value="TonB-dep_rcpt-like"/>
</dbReference>
<reference evidence="14 15" key="1">
    <citation type="submission" date="2018-07" db="EMBL/GenBank/DDBJ databases">
        <title>a novel species of Sphingomonas isolated from the rhizosphere soil of Araceae plant.</title>
        <authorList>
            <person name="Zhiyong W."/>
            <person name="Qinglan Z."/>
            <person name="Zhiwei F."/>
            <person name="Ding X."/>
            <person name="Gejiao W."/>
            <person name="Shixue Z."/>
        </authorList>
    </citation>
    <scope>NUCLEOTIDE SEQUENCE [LARGE SCALE GENOMIC DNA]</scope>
    <source>
        <strain evidence="14 15">WZY 27</strain>
    </source>
</reference>
<dbReference type="InterPro" id="IPR011662">
    <property type="entry name" value="Secretin/TonB_short_N"/>
</dbReference>
<sequence length="1034" mass="111388">MFAKTTGASLAATLLMTTAAYAAPVMPAAERRFDIASQPLAGALTDYGRQAGVQIFFPRASIAHLRSGGVRGQMSREAALRRLILGSGLQVRSDDGRTVVLGVAQGAETARAATVALQLPDAPAGSGMQDNTALAGEEAQTDQEIVVTGTVPLEEEKALEWKRRQIGTNAVMSGETIARRPGGNIVDILAVLPGVTAYADMGLGQAATGEAEYVSIRGIDSSYNAYSINGMRVAEADPATRALSLKMVAPYGLRSASVSKTPSASDYGDSIGGTVNIDTPDGFQYGRRHLKVTGGANYNDRADRLGFKAFGGVGQVELGGIFGANENIGFYATGYYEQRKSAAESTEAIQYVPATANAPRDELTPQGVRFDLYDSSITRYGGNFSLDFRDDGFSAFMRGSYGHYNVSSVDVQHSLTSSVLAQIGAAPQYDANGNYLPLGTLAGSYFQARDQISQLATIQGGADFAVADKLSMSLRASYGYGEQRRPNYAEGSMYSDTSLLIDSAGNPVGGATIDTSDPTRIGLTFMDPAYRDRILSAESIRVWKFQGRDVKSDDNLFELKLDMDYAAGGVLQHLKWGANLSVSDRAQYDRGLLGNNGDNFVIPAADGSRPGSTAAVGPTAGSLAGRNIDFMNGNYPDFRFYDRAYFENAILPYAYSNQFTPDGSPNPGYYTVNDYNRNTVTGTETVYAAYVQGDAMLGPVQLVAGLRFEHTDFRATHWVTVTDSAGASPNDTGYFTSDGNRYNQFLPSLNLAWRPNDRMVVRAAARRSFARPAFALIAGPETYGYSTLPGQENQLLFVNRSNPDLKPTEATNVDLGAEWYPDRSAVIEIAGFYKHLTNFVFTASATGSTPSASNGADVIGGITYTMPENGNAADLYGVEFHARKQFFELGGFLGGFGVEGSATLQDSKADSGLAGHGKTVLPRAPHVIYNAELFYERPAFSARLAWQYVGRQLLSLNNQLDTYLQPNRQLNFNATYRLTPNWSISGQVQNILNQESFYKTMGKSTRYLGTQDGGGNGSYVETGRFFKLTTSFQW</sequence>
<keyword evidence="4" id="KW-0406">Ion transport</keyword>
<dbReference type="Gene3D" id="2.40.170.20">
    <property type="entry name" value="TonB-dependent receptor, beta-barrel domain"/>
    <property type="match status" value="1"/>
</dbReference>
<protein>
    <submittedName>
        <fullName evidence="14">TonB-dependent receptor</fullName>
    </submittedName>
</protein>
<dbReference type="SUPFAM" id="SSF56935">
    <property type="entry name" value="Porins"/>
    <property type="match status" value="1"/>
</dbReference>
<feature type="chain" id="PRO_5016934946" evidence="12">
    <location>
        <begin position="23"/>
        <end position="1034"/>
    </location>
</feature>
<dbReference type="PANTHER" id="PTHR40980">
    <property type="entry name" value="PLUG DOMAIN-CONTAINING PROTEIN"/>
    <property type="match status" value="1"/>
</dbReference>
<keyword evidence="15" id="KW-1185">Reference proteome</keyword>
<comment type="similarity">
    <text evidence="10 11">Belongs to the TonB-dependent receptor family.</text>
</comment>
<keyword evidence="3 10" id="KW-1134">Transmembrane beta strand</keyword>
<evidence type="ECO:0000256" key="7">
    <source>
        <dbReference type="ARBA" id="ARBA00023077"/>
    </source>
</evidence>
<keyword evidence="12" id="KW-0732">Signal</keyword>
<keyword evidence="6" id="KW-0408">Iron</keyword>
<dbReference type="InterPro" id="IPR012910">
    <property type="entry name" value="Plug_dom"/>
</dbReference>
<dbReference type="Pfam" id="PF00593">
    <property type="entry name" value="TonB_dep_Rec_b-barrel"/>
    <property type="match status" value="1"/>
</dbReference>
<dbReference type="Gene3D" id="3.55.50.30">
    <property type="match status" value="1"/>
</dbReference>
<dbReference type="NCBIfam" id="TIGR01782">
    <property type="entry name" value="TonB-Xanth-Caul"/>
    <property type="match status" value="1"/>
</dbReference>
<keyword evidence="2 10" id="KW-0813">Transport</keyword>
<accession>A0A369VVI7</accession>
<evidence type="ECO:0000256" key="2">
    <source>
        <dbReference type="ARBA" id="ARBA00022448"/>
    </source>
</evidence>
<dbReference type="Proteomes" id="UP000253918">
    <property type="component" value="Unassembled WGS sequence"/>
</dbReference>
<evidence type="ECO:0000256" key="5">
    <source>
        <dbReference type="ARBA" id="ARBA00022692"/>
    </source>
</evidence>
<dbReference type="RefSeq" id="WP_114687656.1">
    <property type="nucleotide sequence ID" value="NZ_QQNB01000002.1"/>
</dbReference>
<keyword evidence="4" id="KW-0410">Iron transport</keyword>
<dbReference type="GO" id="GO:0006826">
    <property type="term" value="P:iron ion transport"/>
    <property type="evidence" value="ECO:0007669"/>
    <property type="project" value="UniProtKB-KW"/>
</dbReference>
<evidence type="ECO:0000313" key="14">
    <source>
        <dbReference type="EMBL" id="RDE05587.1"/>
    </source>
</evidence>
<comment type="caution">
    <text evidence="14">The sequence shown here is derived from an EMBL/GenBank/DDBJ whole genome shotgun (WGS) entry which is preliminary data.</text>
</comment>
<keyword evidence="5 10" id="KW-0812">Transmembrane</keyword>
<evidence type="ECO:0000313" key="15">
    <source>
        <dbReference type="Proteomes" id="UP000253918"/>
    </source>
</evidence>
<dbReference type="GO" id="GO:0009279">
    <property type="term" value="C:cell outer membrane"/>
    <property type="evidence" value="ECO:0007669"/>
    <property type="project" value="UniProtKB-SubCell"/>
</dbReference>
<dbReference type="OrthoDB" id="5476657at2"/>
<organism evidence="14 15">
    <name type="scientific">Sphingomonas aracearum</name>
    <dbReference type="NCBI Taxonomy" id="2283317"/>
    <lineage>
        <taxon>Bacteria</taxon>
        <taxon>Pseudomonadati</taxon>
        <taxon>Pseudomonadota</taxon>
        <taxon>Alphaproteobacteria</taxon>
        <taxon>Sphingomonadales</taxon>
        <taxon>Sphingomonadaceae</taxon>
        <taxon>Sphingomonas</taxon>
    </lineage>
</organism>
<evidence type="ECO:0000259" key="13">
    <source>
        <dbReference type="SMART" id="SM00965"/>
    </source>
</evidence>
<evidence type="ECO:0000256" key="12">
    <source>
        <dbReference type="SAM" id="SignalP"/>
    </source>
</evidence>
<dbReference type="PANTHER" id="PTHR40980:SF4">
    <property type="entry name" value="TONB-DEPENDENT RECEPTOR-LIKE BETA-BARREL DOMAIN-CONTAINING PROTEIN"/>
    <property type="match status" value="1"/>
</dbReference>
<dbReference type="InterPro" id="IPR037066">
    <property type="entry name" value="Plug_dom_sf"/>
</dbReference>
<dbReference type="PROSITE" id="PS52016">
    <property type="entry name" value="TONB_DEPENDENT_REC_3"/>
    <property type="match status" value="1"/>
</dbReference>
<dbReference type="AlphaFoldDB" id="A0A369VVI7"/>
<proteinExistence type="inferred from homology"/>
<name>A0A369VVI7_9SPHN</name>
<evidence type="ECO:0000256" key="10">
    <source>
        <dbReference type="PROSITE-ProRule" id="PRU01360"/>
    </source>
</evidence>
<dbReference type="InterPro" id="IPR036942">
    <property type="entry name" value="Beta-barrel_TonB_sf"/>
</dbReference>
<comment type="subcellular location">
    <subcellularLocation>
        <location evidence="1 10">Cell outer membrane</location>
        <topology evidence="1 10">Multi-pass membrane protein</topology>
    </subcellularLocation>
</comment>
<dbReference type="Gene3D" id="2.170.130.10">
    <property type="entry name" value="TonB-dependent receptor, plug domain"/>
    <property type="match status" value="1"/>
</dbReference>
<evidence type="ECO:0000256" key="6">
    <source>
        <dbReference type="ARBA" id="ARBA00023004"/>
    </source>
</evidence>
<keyword evidence="8 10" id="KW-0472">Membrane</keyword>
<evidence type="ECO:0000256" key="9">
    <source>
        <dbReference type="ARBA" id="ARBA00023237"/>
    </source>
</evidence>
<evidence type="ECO:0000256" key="8">
    <source>
        <dbReference type="ARBA" id="ARBA00023136"/>
    </source>
</evidence>
<keyword evidence="14" id="KW-0675">Receptor</keyword>